<dbReference type="Proteomes" id="UP000017819">
    <property type="component" value="Unassembled WGS sequence"/>
</dbReference>
<dbReference type="AlphaFoldDB" id="V4RHG3"/>
<evidence type="ECO:0000313" key="1">
    <source>
        <dbReference type="EMBL" id="ESR22715.1"/>
    </source>
</evidence>
<dbReference type="RefSeq" id="WP_023433961.1">
    <property type="nucleotide sequence ID" value="NZ_AWXZ01000040.1"/>
</dbReference>
<sequence length="75" mass="7555">MRETARRAVLAGLATDLSLPPVTVQARDVAKDSAVTAVAEVAAVGRGRDARSPAGDIGALCVGVPGSVRFRIAAV</sequence>
<accession>V4RHG3</accession>
<proteinExistence type="predicted"/>
<name>V4RHG3_9HYPH</name>
<protein>
    <submittedName>
        <fullName evidence="1">Uncharacterized protein</fullName>
    </submittedName>
</protein>
<comment type="caution">
    <text evidence="1">The sequence shown here is derived from an EMBL/GenBank/DDBJ whole genome shotgun (WGS) entry which is preliminary data.</text>
</comment>
<reference evidence="1 2" key="1">
    <citation type="journal article" date="2014" name="Genome Announc.">
        <title>Draft Genome Sequence of Lutibaculum baratangense Strain AMV1T, Isolated from a Mud Volcano in Andamans, India.</title>
        <authorList>
            <person name="Singh A."/>
            <person name="Sreenivas A."/>
            <person name="Sathyanarayana Reddy G."/>
            <person name="Pinnaka A.K."/>
            <person name="Shivaji S."/>
        </authorList>
    </citation>
    <scope>NUCLEOTIDE SEQUENCE [LARGE SCALE GENOMIC DNA]</scope>
    <source>
        <strain evidence="1 2">AMV1</strain>
    </source>
</reference>
<dbReference type="STRING" id="631454.N177_3852"/>
<keyword evidence="2" id="KW-1185">Reference proteome</keyword>
<organism evidence="1 2">
    <name type="scientific">Lutibaculum baratangense AMV1</name>
    <dbReference type="NCBI Taxonomy" id="631454"/>
    <lineage>
        <taxon>Bacteria</taxon>
        <taxon>Pseudomonadati</taxon>
        <taxon>Pseudomonadota</taxon>
        <taxon>Alphaproteobacteria</taxon>
        <taxon>Hyphomicrobiales</taxon>
        <taxon>Tepidamorphaceae</taxon>
        <taxon>Lutibaculum</taxon>
    </lineage>
</organism>
<gene>
    <name evidence="1" type="ORF">N177_3852</name>
</gene>
<evidence type="ECO:0000313" key="2">
    <source>
        <dbReference type="Proteomes" id="UP000017819"/>
    </source>
</evidence>
<dbReference type="EMBL" id="AWXZ01000040">
    <property type="protein sequence ID" value="ESR22715.1"/>
    <property type="molecule type" value="Genomic_DNA"/>
</dbReference>